<protein>
    <submittedName>
        <fullName evidence="3">Uncharacterized protein</fullName>
    </submittedName>
</protein>
<reference evidence="2" key="1">
    <citation type="submission" date="2001-08" db="EMBL/GenBank/DDBJ databases">
        <title>Oryza sativa nipponbare(GA3) genomic DNA, chromosome 2, BAC clone:OJ1399_H05.</title>
        <authorList>
            <person name="Sasaki T."/>
            <person name="Matsumoto T."/>
            <person name="Yamamoto K."/>
        </authorList>
    </citation>
    <scope>NUCLEOTIDE SEQUENCE</scope>
</reference>
<feature type="region of interest" description="Disordered" evidence="1">
    <location>
        <begin position="1"/>
        <end position="37"/>
    </location>
</feature>
<evidence type="ECO:0000313" key="4">
    <source>
        <dbReference type="Proteomes" id="UP000000763"/>
    </source>
</evidence>
<accession>Q6Z7C8</accession>
<dbReference type="EMBL" id="AP004090">
    <property type="protein sequence ID" value="BAD07642.1"/>
    <property type="molecule type" value="Genomic_DNA"/>
</dbReference>
<evidence type="ECO:0000256" key="1">
    <source>
        <dbReference type="SAM" id="MobiDB-lite"/>
    </source>
</evidence>
<organism evidence="3 4">
    <name type="scientific">Oryza sativa subsp. japonica</name>
    <name type="common">Rice</name>
    <dbReference type="NCBI Taxonomy" id="39947"/>
    <lineage>
        <taxon>Eukaryota</taxon>
        <taxon>Viridiplantae</taxon>
        <taxon>Streptophyta</taxon>
        <taxon>Embryophyta</taxon>
        <taxon>Tracheophyta</taxon>
        <taxon>Spermatophyta</taxon>
        <taxon>Magnoliopsida</taxon>
        <taxon>Liliopsida</taxon>
        <taxon>Poales</taxon>
        <taxon>Poaceae</taxon>
        <taxon>BOP clade</taxon>
        <taxon>Oryzoideae</taxon>
        <taxon>Oryzeae</taxon>
        <taxon>Oryzinae</taxon>
        <taxon>Oryza</taxon>
        <taxon>Oryza sativa</taxon>
    </lineage>
</organism>
<reference evidence="4" key="4">
    <citation type="journal article" date="2008" name="Nucleic Acids Res.">
        <title>The rice annotation project database (RAP-DB): 2008 update.</title>
        <authorList>
            <consortium name="The rice annotation project (RAP)"/>
        </authorList>
    </citation>
    <scope>GENOME REANNOTATION</scope>
    <source>
        <strain evidence="4">cv. Nipponbare</strain>
    </source>
</reference>
<evidence type="ECO:0000313" key="2">
    <source>
        <dbReference type="EMBL" id="BAD07642.1"/>
    </source>
</evidence>
<evidence type="ECO:0000313" key="3">
    <source>
        <dbReference type="EMBL" id="BAD07920.1"/>
    </source>
</evidence>
<dbReference type="AlphaFoldDB" id="Q6Z7C8"/>
<dbReference type="EMBL" id="AP004867">
    <property type="protein sequence ID" value="BAD07920.1"/>
    <property type="molecule type" value="Genomic_DNA"/>
</dbReference>
<gene>
    <name evidence="2" type="ORF">OJ1399_H05.26</name>
    <name evidence="3" type="ORF">P0036E06.5</name>
</gene>
<sequence>MGTDLRGGNDGATTAEHKCRQDRWEPCGGRERPQPPGIAAKVQRLAQAVASWREVEA</sequence>
<proteinExistence type="predicted"/>
<dbReference type="Proteomes" id="UP000000763">
    <property type="component" value="Chromosome 2"/>
</dbReference>
<feature type="compositionally biased region" description="Basic and acidic residues" evidence="1">
    <location>
        <begin position="15"/>
        <end position="33"/>
    </location>
</feature>
<name>Q6Z7C8_ORYSJ</name>
<reference evidence="3" key="2">
    <citation type="submission" date="2002-03" db="EMBL/GenBank/DDBJ databases">
        <title>Oryza sativa nipponbare(GA3) genomic DNA, chromosome 2, PAC clone:P0036E06.</title>
        <authorList>
            <person name="Sasaki T."/>
            <person name="Matsumoto T."/>
            <person name="Yamamoto K."/>
        </authorList>
    </citation>
    <scope>NUCLEOTIDE SEQUENCE</scope>
</reference>
<reference evidence="4" key="3">
    <citation type="journal article" date="2005" name="Nature">
        <title>The map-based sequence of the rice genome.</title>
        <authorList>
            <consortium name="International rice genome sequencing project (IRGSP)"/>
            <person name="Matsumoto T."/>
            <person name="Wu J."/>
            <person name="Kanamori H."/>
            <person name="Katayose Y."/>
            <person name="Fujisawa M."/>
            <person name="Namiki N."/>
            <person name="Mizuno H."/>
            <person name="Yamamoto K."/>
            <person name="Antonio B.A."/>
            <person name="Baba T."/>
            <person name="Sakata K."/>
            <person name="Nagamura Y."/>
            <person name="Aoki H."/>
            <person name="Arikawa K."/>
            <person name="Arita K."/>
            <person name="Bito T."/>
            <person name="Chiden Y."/>
            <person name="Fujitsuka N."/>
            <person name="Fukunaka R."/>
            <person name="Hamada M."/>
            <person name="Harada C."/>
            <person name="Hayashi A."/>
            <person name="Hijishita S."/>
            <person name="Honda M."/>
            <person name="Hosokawa S."/>
            <person name="Ichikawa Y."/>
            <person name="Idonuma A."/>
            <person name="Iijima M."/>
            <person name="Ikeda M."/>
            <person name="Ikeno M."/>
            <person name="Ito K."/>
            <person name="Ito S."/>
            <person name="Ito T."/>
            <person name="Ito Y."/>
            <person name="Ito Y."/>
            <person name="Iwabuchi A."/>
            <person name="Kamiya K."/>
            <person name="Karasawa W."/>
            <person name="Kurita K."/>
            <person name="Katagiri S."/>
            <person name="Kikuta A."/>
            <person name="Kobayashi H."/>
            <person name="Kobayashi N."/>
            <person name="Machita K."/>
            <person name="Maehara T."/>
            <person name="Masukawa M."/>
            <person name="Mizubayashi T."/>
            <person name="Mukai Y."/>
            <person name="Nagasaki H."/>
            <person name="Nagata Y."/>
            <person name="Naito S."/>
            <person name="Nakashima M."/>
            <person name="Nakama Y."/>
            <person name="Nakamichi Y."/>
            <person name="Nakamura M."/>
            <person name="Meguro A."/>
            <person name="Negishi M."/>
            <person name="Ohta I."/>
            <person name="Ohta T."/>
            <person name="Okamoto M."/>
            <person name="Ono N."/>
            <person name="Saji S."/>
            <person name="Sakaguchi M."/>
            <person name="Sakai K."/>
            <person name="Shibata M."/>
            <person name="Shimokawa T."/>
            <person name="Song J."/>
            <person name="Takazaki Y."/>
            <person name="Terasawa K."/>
            <person name="Tsugane M."/>
            <person name="Tsuji K."/>
            <person name="Ueda S."/>
            <person name="Waki K."/>
            <person name="Yamagata H."/>
            <person name="Yamamoto M."/>
            <person name="Yamamoto S."/>
            <person name="Yamane H."/>
            <person name="Yoshiki S."/>
            <person name="Yoshihara R."/>
            <person name="Yukawa K."/>
            <person name="Zhong H."/>
            <person name="Yano M."/>
            <person name="Yuan Q."/>
            <person name="Ouyang S."/>
            <person name="Liu J."/>
            <person name="Jones K.M."/>
            <person name="Gansberger K."/>
            <person name="Moffat K."/>
            <person name="Hill J."/>
            <person name="Bera J."/>
            <person name="Fadrosh D."/>
            <person name="Jin S."/>
            <person name="Johri S."/>
            <person name="Kim M."/>
            <person name="Overton L."/>
            <person name="Reardon M."/>
            <person name="Tsitrin T."/>
            <person name="Vuong H."/>
            <person name="Weaver B."/>
            <person name="Ciecko A."/>
            <person name="Tallon L."/>
            <person name="Jackson J."/>
            <person name="Pai G."/>
            <person name="Aken S.V."/>
            <person name="Utterback T."/>
            <person name="Reidmuller S."/>
            <person name="Feldblyum T."/>
            <person name="Hsiao J."/>
            <person name="Zismann V."/>
            <person name="Iobst S."/>
            <person name="de Vazeille A.R."/>
            <person name="Buell C.R."/>
            <person name="Ying K."/>
            <person name="Li Y."/>
            <person name="Lu T."/>
            <person name="Huang Y."/>
            <person name="Zhao Q."/>
            <person name="Feng Q."/>
            <person name="Zhang L."/>
            <person name="Zhu J."/>
            <person name="Weng Q."/>
            <person name="Mu J."/>
            <person name="Lu Y."/>
            <person name="Fan D."/>
            <person name="Liu Y."/>
            <person name="Guan J."/>
            <person name="Zhang Y."/>
            <person name="Yu S."/>
            <person name="Liu X."/>
            <person name="Zhang Y."/>
            <person name="Hong G."/>
            <person name="Han B."/>
            <person name="Choisne N."/>
            <person name="Demange N."/>
            <person name="Orjeda G."/>
            <person name="Samain S."/>
            <person name="Cattolico L."/>
            <person name="Pelletier E."/>
            <person name="Couloux A."/>
            <person name="Segurens B."/>
            <person name="Wincker P."/>
            <person name="D'Hont A."/>
            <person name="Scarpelli C."/>
            <person name="Weissenbach J."/>
            <person name="Salanoubat M."/>
            <person name="Quetier F."/>
            <person name="Yu Y."/>
            <person name="Kim H.R."/>
            <person name="Rambo T."/>
            <person name="Currie J."/>
            <person name="Collura K."/>
            <person name="Luo M."/>
            <person name="Yang T."/>
            <person name="Ammiraju J.S.S."/>
            <person name="Engler F."/>
            <person name="Soderlund C."/>
            <person name="Wing R.A."/>
            <person name="Palmer L.E."/>
            <person name="de la Bastide M."/>
            <person name="Spiegel L."/>
            <person name="Nascimento L."/>
            <person name="Zutavern T."/>
            <person name="O'Shaughnessy A."/>
            <person name="Dike S."/>
            <person name="Dedhia N."/>
            <person name="Preston R."/>
            <person name="Balija V."/>
            <person name="McCombie W.R."/>
            <person name="Chow T."/>
            <person name="Chen H."/>
            <person name="Chung M."/>
            <person name="Chen C."/>
            <person name="Shaw J."/>
            <person name="Wu H."/>
            <person name="Hsiao K."/>
            <person name="Chao Y."/>
            <person name="Chu M."/>
            <person name="Cheng C."/>
            <person name="Hour A."/>
            <person name="Lee P."/>
            <person name="Lin S."/>
            <person name="Lin Y."/>
            <person name="Liou J."/>
            <person name="Liu S."/>
            <person name="Hsing Y."/>
            <person name="Raghuvanshi S."/>
            <person name="Mohanty A."/>
            <person name="Bharti A.K."/>
            <person name="Gaur A."/>
            <person name="Gupta V."/>
            <person name="Kumar D."/>
            <person name="Ravi V."/>
            <person name="Vij S."/>
            <person name="Kapur A."/>
            <person name="Khurana P."/>
            <person name="Khurana P."/>
            <person name="Khurana J.P."/>
            <person name="Tyagi A.K."/>
            <person name="Gaikwad K."/>
            <person name="Singh A."/>
            <person name="Dalal V."/>
            <person name="Srivastava S."/>
            <person name="Dixit A."/>
            <person name="Pal A.K."/>
            <person name="Ghazi I.A."/>
            <person name="Yadav M."/>
            <person name="Pandit A."/>
            <person name="Bhargava A."/>
            <person name="Sureshbabu K."/>
            <person name="Batra K."/>
            <person name="Sharma T.R."/>
            <person name="Mohapatra T."/>
            <person name="Singh N.K."/>
            <person name="Messing J."/>
            <person name="Nelson A.B."/>
            <person name="Fuks G."/>
            <person name="Kavchok S."/>
            <person name="Keizer G."/>
            <person name="Linton E."/>
            <person name="Llaca V."/>
            <person name="Song R."/>
            <person name="Tanyolac B."/>
            <person name="Young S."/>
            <person name="Ho-Il K."/>
            <person name="Hahn J.H."/>
            <person name="Sangsakoo G."/>
            <person name="Vanavichit A."/>
            <person name="de Mattos Luiz.A.T."/>
            <person name="Zimmer P.D."/>
            <person name="Malone G."/>
            <person name="Dellagostin O."/>
            <person name="de Oliveira A.C."/>
            <person name="Bevan M."/>
            <person name="Bancroft I."/>
            <person name="Minx P."/>
            <person name="Cordum H."/>
            <person name="Wilson R."/>
            <person name="Cheng Z."/>
            <person name="Jin W."/>
            <person name="Jiang J."/>
            <person name="Leong S.A."/>
            <person name="Iwama H."/>
            <person name="Gojobori T."/>
            <person name="Itoh T."/>
            <person name="Niimura Y."/>
            <person name="Fujii Y."/>
            <person name="Habara T."/>
            <person name="Sakai H."/>
            <person name="Sato Y."/>
            <person name="Wilson G."/>
            <person name="Kumar K."/>
            <person name="McCouch S."/>
            <person name="Juretic N."/>
            <person name="Hoen D."/>
            <person name="Wright S."/>
            <person name="Bruskiewich R."/>
            <person name="Bureau T."/>
            <person name="Miyao A."/>
            <person name="Hirochika H."/>
            <person name="Nishikawa T."/>
            <person name="Kadowaki K."/>
            <person name="Sugiura M."/>
            <person name="Burr B."/>
            <person name="Sasaki T."/>
        </authorList>
    </citation>
    <scope>NUCLEOTIDE SEQUENCE [LARGE SCALE GENOMIC DNA]</scope>
    <source>
        <strain evidence="4">cv. Nipponbare</strain>
    </source>
</reference>